<proteinExistence type="predicted"/>
<reference evidence="7" key="2">
    <citation type="submission" date="2018-04" db="EMBL/GenBank/DDBJ databases">
        <title>OnivRS2 (Oryza nivara Reference Sequence Version 2).</title>
        <authorList>
            <person name="Zhang J."/>
            <person name="Kudrna D."/>
            <person name="Lee S."/>
            <person name="Talag J."/>
            <person name="Rajasekar S."/>
            <person name="Welchert J."/>
            <person name="Hsing Y.-I."/>
            <person name="Wing R.A."/>
        </authorList>
    </citation>
    <scope>NUCLEOTIDE SEQUENCE [LARGE SCALE GENOMIC DNA]</scope>
    <source>
        <strain evidence="7">SL10</strain>
    </source>
</reference>
<evidence type="ECO:0000256" key="5">
    <source>
        <dbReference type="ARBA" id="ARBA00023136"/>
    </source>
</evidence>
<evidence type="ECO:0000256" key="3">
    <source>
        <dbReference type="ARBA" id="ARBA00022729"/>
    </source>
</evidence>
<keyword evidence="2" id="KW-0812">Transmembrane</keyword>
<dbReference type="AlphaFoldDB" id="A0A0E0I9P9"/>
<dbReference type="Gramene" id="ONIVA08G09760.1">
    <property type="protein sequence ID" value="ONIVA08G09760.1"/>
    <property type="gene ID" value="ONIVA08G09760"/>
</dbReference>
<dbReference type="OMA" id="HIENISW"/>
<keyword evidence="3" id="KW-0732">Signal</keyword>
<dbReference type="PANTHER" id="PTHR48063:SF90">
    <property type="entry name" value="OS11G0565920 PROTEIN"/>
    <property type="match status" value="1"/>
</dbReference>
<comment type="subcellular location">
    <subcellularLocation>
        <location evidence="1">Membrane</location>
        <topology evidence="1">Single-pass type I membrane protein</topology>
    </subcellularLocation>
</comment>
<dbReference type="eggNOG" id="KOG0619">
    <property type="taxonomic scope" value="Eukaryota"/>
</dbReference>
<name>A0A0E0I9P9_ORYNI</name>
<dbReference type="Gene3D" id="3.80.10.10">
    <property type="entry name" value="Ribonuclease Inhibitor"/>
    <property type="match status" value="2"/>
</dbReference>
<keyword evidence="8" id="KW-1185">Reference proteome</keyword>
<dbReference type="EnsemblPlants" id="ONIVA08G09760.1">
    <property type="protein sequence ID" value="ONIVA08G09760.1"/>
    <property type="gene ID" value="ONIVA08G09760"/>
</dbReference>
<sequence>MGQRRQNSASVPLTWWWVACQGSRMPCWPSSELLTSWRRDGSDHDCCRWRGISCSNLTGHVVKFQLNGAYVDERQETQGLVGEISPQLLNLDCIEHLDLGTNLLQGPSGRIPEFLGSMKSLRYLSLSNIPFTGVVPPQLGNLSRLEHLDLSYLVGTHLTDLSWLSHLGSLEYLDLTSVDLSMASDWAHAINMIPSIRVLYLCDCQIQSADHSLTHLNLTKLEELDLSSNYINHSYASGSGTRQASSS</sequence>
<evidence type="ECO:0000313" key="7">
    <source>
        <dbReference type="EnsemblPlants" id="ONIVA08G09760.1"/>
    </source>
</evidence>
<keyword evidence="5" id="KW-0472">Membrane</keyword>
<reference evidence="7" key="1">
    <citation type="submission" date="2015-04" db="UniProtKB">
        <authorList>
            <consortium name="EnsemblPlants"/>
        </authorList>
    </citation>
    <scope>IDENTIFICATION</scope>
    <source>
        <strain evidence="7">SL10</strain>
    </source>
</reference>
<dbReference type="STRING" id="4536.A0A0E0I9P9"/>
<keyword evidence="6" id="KW-0325">Glycoprotein</keyword>
<dbReference type="InterPro" id="IPR032675">
    <property type="entry name" value="LRR_dom_sf"/>
</dbReference>
<dbReference type="Pfam" id="PF00560">
    <property type="entry name" value="LRR_1"/>
    <property type="match status" value="1"/>
</dbReference>
<evidence type="ECO:0008006" key="9">
    <source>
        <dbReference type="Google" id="ProtNLM"/>
    </source>
</evidence>
<evidence type="ECO:0000313" key="8">
    <source>
        <dbReference type="Proteomes" id="UP000006591"/>
    </source>
</evidence>
<evidence type="ECO:0000256" key="2">
    <source>
        <dbReference type="ARBA" id="ARBA00022692"/>
    </source>
</evidence>
<protein>
    <recommendedName>
        <fullName evidence="9">Leucine-rich repeat-containing N-terminal plant-type domain-containing protein</fullName>
    </recommendedName>
</protein>
<organism evidence="7">
    <name type="scientific">Oryza nivara</name>
    <name type="common">Indian wild rice</name>
    <name type="synonym">Oryza sativa f. spontanea</name>
    <dbReference type="NCBI Taxonomy" id="4536"/>
    <lineage>
        <taxon>Eukaryota</taxon>
        <taxon>Viridiplantae</taxon>
        <taxon>Streptophyta</taxon>
        <taxon>Embryophyta</taxon>
        <taxon>Tracheophyta</taxon>
        <taxon>Spermatophyta</taxon>
        <taxon>Magnoliopsida</taxon>
        <taxon>Liliopsida</taxon>
        <taxon>Poales</taxon>
        <taxon>Poaceae</taxon>
        <taxon>BOP clade</taxon>
        <taxon>Oryzoideae</taxon>
        <taxon>Oryzeae</taxon>
        <taxon>Oryzinae</taxon>
        <taxon>Oryza</taxon>
    </lineage>
</organism>
<dbReference type="Proteomes" id="UP000006591">
    <property type="component" value="Chromosome 8"/>
</dbReference>
<dbReference type="SUPFAM" id="SSF52058">
    <property type="entry name" value="L domain-like"/>
    <property type="match status" value="1"/>
</dbReference>
<keyword evidence="4" id="KW-1133">Transmembrane helix</keyword>
<dbReference type="PROSITE" id="PS51257">
    <property type="entry name" value="PROKAR_LIPOPROTEIN"/>
    <property type="match status" value="1"/>
</dbReference>
<accession>A0A0E0I9P9</accession>
<evidence type="ECO:0000256" key="6">
    <source>
        <dbReference type="ARBA" id="ARBA00023180"/>
    </source>
</evidence>
<dbReference type="InterPro" id="IPR046956">
    <property type="entry name" value="RLP23-like"/>
</dbReference>
<dbReference type="InterPro" id="IPR001611">
    <property type="entry name" value="Leu-rich_rpt"/>
</dbReference>
<evidence type="ECO:0000256" key="4">
    <source>
        <dbReference type="ARBA" id="ARBA00022989"/>
    </source>
</evidence>
<evidence type="ECO:0000256" key="1">
    <source>
        <dbReference type="ARBA" id="ARBA00004479"/>
    </source>
</evidence>
<dbReference type="PANTHER" id="PTHR48063">
    <property type="entry name" value="LRR RECEPTOR-LIKE KINASE"/>
    <property type="match status" value="1"/>
</dbReference>
<dbReference type="HOGENOM" id="CLU_000288_18_13_1"/>
<dbReference type="GO" id="GO:0016020">
    <property type="term" value="C:membrane"/>
    <property type="evidence" value="ECO:0007669"/>
    <property type="project" value="UniProtKB-SubCell"/>
</dbReference>